<sequence>DVPAEHREAGQVRGRRQPQYTEPAQRVIETLDPDVCK</sequence>
<feature type="region of interest" description="Disordered" evidence="1">
    <location>
        <begin position="1"/>
        <end position="23"/>
    </location>
</feature>
<organism evidence="2">
    <name type="scientific">marine sediment metagenome</name>
    <dbReference type="NCBI Taxonomy" id="412755"/>
    <lineage>
        <taxon>unclassified sequences</taxon>
        <taxon>metagenomes</taxon>
        <taxon>ecological metagenomes</taxon>
    </lineage>
</organism>
<reference evidence="2" key="1">
    <citation type="journal article" date="2015" name="Nature">
        <title>Complex archaea that bridge the gap between prokaryotes and eukaryotes.</title>
        <authorList>
            <person name="Spang A."/>
            <person name="Saw J.H."/>
            <person name="Jorgensen S.L."/>
            <person name="Zaremba-Niedzwiedzka K."/>
            <person name="Martijn J."/>
            <person name="Lind A.E."/>
            <person name="van Eijk R."/>
            <person name="Schleper C."/>
            <person name="Guy L."/>
            <person name="Ettema T.J."/>
        </authorList>
    </citation>
    <scope>NUCLEOTIDE SEQUENCE</scope>
</reference>
<comment type="caution">
    <text evidence="2">The sequence shown here is derived from an EMBL/GenBank/DDBJ whole genome shotgun (WGS) entry which is preliminary data.</text>
</comment>
<feature type="non-terminal residue" evidence="2">
    <location>
        <position position="1"/>
    </location>
</feature>
<gene>
    <name evidence="2" type="ORF">LCGC14_2318560</name>
</gene>
<dbReference type="EMBL" id="LAZR01033072">
    <property type="protein sequence ID" value="KKL49131.1"/>
    <property type="molecule type" value="Genomic_DNA"/>
</dbReference>
<feature type="compositionally biased region" description="Basic and acidic residues" evidence="1">
    <location>
        <begin position="1"/>
        <end position="10"/>
    </location>
</feature>
<dbReference type="AlphaFoldDB" id="A0A0F9D5Z9"/>
<evidence type="ECO:0000313" key="2">
    <source>
        <dbReference type="EMBL" id="KKL49131.1"/>
    </source>
</evidence>
<accession>A0A0F9D5Z9</accession>
<name>A0A0F9D5Z9_9ZZZZ</name>
<protein>
    <submittedName>
        <fullName evidence="2">Uncharacterized protein</fullName>
    </submittedName>
</protein>
<evidence type="ECO:0000256" key="1">
    <source>
        <dbReference type="SAM" id="MobiDB-lite"/>
    </source>
</evidence>
<proteinExistence type="predicted"/>